<dbReference type="EMBL" id="JAPFFF010000014">
    <property type="protein sequence ID" value="KAK8870916.1"/>
    <property type="molecule type" value="Genomic_DNA"/>
</dbReference>
<dbReference type="SUPFAM" id="SSF47895">
    <property type="entry name" value="Transducin (alpha subunit), insertion domain"/>
    <property type="match status" value="1"/>
</dbReference>
<dbReference type="PROSITE" id="PS51882">
    <property type="entry name" value="G_ALPHA"/>
    <property type="match status" value="1"/>
</dbReference>
<dbReference type="SUPFAM" id="SSF52540">
    <property type="entry name" value="P-loop containing nucleoside triphosphate hydrolases"/>
    <property type="match status" value="1"/>
</dbReference>
<dbReference type="PRINTS" id="PR00318">
    <property type="entry name" value="GPROTEINA"/>
</dbReference>
<protein>
    <submittedName>
        <fullName evidence="6">Uncharacterized protein</fullName>
    </submittedName>
</protein>
<organism evidence="6 7">
    <name type="scientific">Tritrichomonas musculus</name>
    <dbReference type="NCBI Taxonomy" id="1915356"/>
    <lineage>
        <taxon>Eukaryota</taxon>
        <taxon>Metamonada</taxon>
        <taxon>Parabasalia</taxon>
        <taxon>Tritrichomonadida</taxon>
        <taxon>Tritrichomonadidae</taxon>
        <taxon>Tritrichomonas</taxon>
    </lineage>
</organism>
<dbReference type="Gene3D" id="3.40.50.300">
    <property type="entry name" value="P-loop containing nucleotide triphosphate hydrolases"/>
    <property type="match status" value="1"/>
</dbReference>
<dbReference type="PANTHER" id="PTHR10218:SF302">
    <property type="entry name" value="GUANINE NUCLEOTIDE-BINDING PROTEIN ALPHA-5 SUBUNIT"/>
    <property type="match status" value="1"/>
</dbReference>
<sequence>MGSACSEVDNEHNQTIKNDTTTSAEEIPSIKIILLGSKGGGKTTIWEHLKLLYCGGFQQEERESILFNIKNDLIFNMKYIIESGQEKDHFYENELQEYARDILDIIFVDEALTPEIAHKIKALWDDPFTKIEYQNNIKFNLNDYANFFFEKSEIIAQDDYVLTDEDVLKSYYSNGAIALNYLTIENKIISARLLDPDRRRLKECRLLRHTLETSKFFIFVVSLTDFCYFIDDDETTIRISEDSINMFENYANSDRFILKPILLIFNKKDLFERRLNDFMDEFQKAYPEFKGDIKNTNECIEYIKYCYLSKLSKDRKQEAWVETLIISAFDEKNCQELYQIIVSKILSS</sequence>
<feature type="region of interest" description="Disordered" evidence="5">
    <location>
        <begin position="1"/>
        <end position="21"/>
    </location>
</feature>
<dbReference type="InterPro" id="IPR001019">
    <property type="entry name" value="Gprotein_alpha_su"/>
</dbReference>
<dbReference type="Proteomes" id="UP001470230">
    <property type="component" value="Unassembled WGS sequence"/>
</dbReference>
<dbReference type="PANTHER" id="PTHR10218">
    <property type="entry name" value="GTP-BINDING PROTEIN ALPHA SUBUNIT"/>
    <property type="match status" value="1"/>
</dbReference>
<gene>
    <name evidence="6" type="ORF">M9Y10_008829</name>
</gene>
<keyword evidence="7" id="KW-1185">Reference proteome</keyword>
<keyword evidence="4" id="KW-0807">Transducer</keyword>
<keyword evidence="2" id="KW-0547">Nucleotide-binding</keyword>
<reference evidence="6 7" key="1">
    <citation type="submission" date="2024-04" db="EMBL/GenBank/DDBJ databases">
        <title>Tritrichomonas musculus Genome.</title>
        <authorList>
            <person name="Alves-Ferreira E."/>
            <person name="Grigg M."/>
            <person name="Lorenzi H."/>
            <person name="Galac M."/>
        </authorList>
    </citation>
    <scope>NUCLEOTIDE SEQUENCE [LARGE SCALE GENOMIC DNA]</scope>
    <source>
        <strain evidence="6 7">EAF2021</strain>
    </source>
</reference>
<accession>A0ABR2IZ71</accession>
<proteinExistence type="predicted"/>
<keyword evidence="1" id="KW-0479">Metal-binding</keyword>
<evidence type="ECO:0000313" key="6">
    <source>
        <dbReference type="EMBL" id="KAK8870916.1"/>
    </source>
</evidence>
<evidence type="ECO:0000256" key="5">
    <source>
        <dbReference type="SAM" id="MobiDB-lite"/>
    </source>
</evidence>
<dbReference type="Pfam" id="PF00503">
    <property type="entry name" value="G-alpha"/>
    <property type="match status" value="1"/>
</dbReference>
<dbReference type="SMART" id="SM00275">
    <property type="entry name" value="G_alpha"/>
    <property type="match status" value="1"/>
</dbReference>
<evidence type="ECO:0000256" key="2">
    <source>
        <dbReference type="ARBA" id="ARBA00022741"/>
    </source>
</evidence>
<dbReference type="InterPro" id="IPR011025">
    <property type="entry name" value="GproteinA_insert"/>
</dbReference>
<evidence type="ECO:0000256" key="3">
    <source>
        <dbReference type="ARBA" id="ARBA00023134"/>
    </source>
</evidence>
<dbReference type="Gene3D" id="1.10.400.10">
    <property type="entry name" value="GI Alpha 1, domain 2-like"/>
    <property type="match status" value="1"/>
</dbReference>
<dbReference type="InterPro" id="IPR027417">
    <property type="entry name" value="P-loop_NTPase"/>
</dbReference>
<name>A0ABR2IZ71_9EUKA</name>
<comment type="caution">
    <text evidence="6">The sequence shown here is derived from an EMBL/GenBank/DDBJ whole genome shotgun (WGS) entry which is preliminary data.</text>
</comment>
<evidence type="ECO:0000313" key="7">
    <source>
        <dbReference type="Proteomes" id="UP001470230"/>
    </source>
</evidence>
<evidence type="ECO:0000256" key="4">
    <source>
        <dbReference type="ARBA" id="ARBA00023224"/>
    </source>
</evidence>
<keyword evidence="3" id="KW-0342">GTP-binding</keyword>
<evidence type="ECO:0000256" key="1">
    <source>
        <dbReference type="ARBA" id="ARBA00022723"/>
    </source>
</evidence>